<protein>
    <submittedName>
        <fullName evidence="4">Aromatic compound degradation protein PaaI</fullName>
    </submittedName>
</protein>
<sequence length="158" mass="16370">MSSPSSHPVGDAGPADVSVEPDPAWMATAMLRDDPAKAAYGITVTELERGRAVLTMRVRPDMTNGFGTTHGGVVFTLADTAFAYACNEGEHPVVAAGAEITFTSPSRAGELLTATATRRWRSGRNGLYDVTVSAESGAVVAEFRGRSFVTGGPATPPG</sequence>
<dbReference type="InterPro" id="IPR006683">
    <property type="entry name" value="Thioestr_dom"/>
</dbReference>
<dbReference type="PANTHER" id="PTHR42856:SF1">
    <property type="entry name" value="ACYL-COENZYME A THIOESTERASE PAAI"/>
    <property type="match status" value="1"/>
</dbReference>
<keyword evidence="5" id="KW-1185">Reference proteome</keyword>
<evidence type="ECO:0000256" key="1">
    <source>
        <dbReference type="ARBA" id="ARBA00022801"/>
    </source>
</evidence>
<dbReference type="Proteomes" id="UP000032120">
    <property type="component" value="Unassembled WGS sequence"/>
</dbReference>
<dbReference type="GO" id="GO:0016289">
    <property type="term" value="F:acyl-CoA hydrolase activity"/>
    <property type="evidence" value="ECO:0007669"/>
    <property type="project" value="UniProtKB-ARBA"/>
</dbReference>
<dbReference type="InterPro" id="IPR029069">
    <property type="entry name" value="HotDog_dom_sf"/>
</dbReference>
<feature type="domain" description="Thioesterase" evidence="3">
    <location>
        <begin position="66"/>
        <end position="140"/>
    </location>
</feature>
<accession>A0A0D0II75</accession>
<dbReference type="CDD" id="cd03443">
    <property type="entry name" value="PaaI_thioesterase"/>
    <property type="match status" value="1"/>
</dbReference>
<feature type="region of interest" description="Disordered" evidence="2">
    <location>
        <begin position="1"/>
        <end position="20"/>
    </location>
</feature>
<evidence type="ECO:0000313" key="4">
    <source>
        <dbReference type="EMBL" id="KIP51364.1"/>
    </source>
</evidence>
<dbReference type="Pfam" id="PF03061">
    <property type="entry name" value="4HBT"/>
    <property type="match status" value="1"/>
</dbReference>
<evidence type="ECO:0000256" key="2">
    <source>
        <dbReference type="SAM" id="MobiDB-lite"/>
    </source>
</evidence>
<dbReference type="RefSeq" id="WP_042545440.1">
    <property type="nucleotide sequence ID" value="NZ_JXSQ01000042.1"/>
</dbReference>
<name>A0A0D0II75_9MICO</name>
<comment type="caution">
    <text evidence="4">The sequence shown here is derived from an EMBL/GenBank/DDBJ whole genome shotgun (WGS) entry which is preliminary data.</text>
</comment>
<evidence type="ECO:0000259" key="3">
    <source>
        <dbReference type="Pfam" id="PF03061"/>
    </source>
</evidence>
<reference evidence="4 5" key="1">
    <citation type="submission" date="2015-01" db="EMBL/GenBank/DDBJ databases">
        <title>Draft genome sequence of Leucobacter komagatae strain VKM ST2845.</title>
        <authorList>
            <person name="Karlyshev A.V."/>
            <person name="Kudryashova E.B."/>
        </authorList>
    </citation>
    <scope>NUCLEOTIDE SEQUENCE [LARGE SCALE GENOMIC DNA]</scope>
    <source>
        <strain evidence="4 5">VKM ST2845</strain>
    </source>
</reference>
<gene>
    <name evidence="4" type="ORF">SD72_15850</name>
</gene>
<dbReference type="SUPFAM" id="SSF54637">
    <property type="entry name" value="Thioesterase/thiol ester dehydrase-isomerase"/>
    <property type="match status" value="1"/>
</dbReference>
<dbReference type="EMBL" id="JXSQ01000042">
    <property type="protein sequence ID" value="KIP51364.1"/>
    <property type="molecule type" value="Genomic_DNA"/>
</dbReference>
<proteinExistence type="predicted"/>
<dbReference type="PANTHER" id="PTHR42856">
    <property type="entry name" value="ACYL-COENZYME A THIOESTERASE PAAI"/>
    <property type="match status" value="1"/>
</dbReference>
<dbReference type="InterPro" id="IPR003736">
    <property type="entry name" value="PAAI_dom"/>
</dbReference>
<dbReference type="InterPro" id="IPR011973">
    <property type="entry name" value="PaaD"/>
</dbReference>
<evidence type="ECO:0000313" key="5">
    <source>
        <dbReference type="Proteomes" id="UP000032120"/>
    </source>
</evidence>
<keyword evidence="1" id="KW-0378">Hydrolase</keyword>
<organism evidence="4 5">
    <name type="scientific">Leucobacter komagatae</name>
    <dbReference type="NCBI Taxonomy" id="55969"/>
    <lineage>
        <taxon>Bacteria</taxon>
        <taxon>Bacillati</taxon>
        <taxon>Actinomycetota</taxon>
        <taxon>Actinomycetes</taxon>
        <taxon>Micrococcales</taxon>
        <taxon>Microbacteriaceae</taxon>
        <taxon>Leucobacter</taxon>
    </lineage>
</organism>
<dbReference type="NCBIfam" id="TIGR02286">
    <property type="entry name" value="PaaD"/>
    <property type="match status" value="1"/>
</dbReference>
<dbReference type="Gene3D" id="3.10.129.10">
    <property type="entry name" value="Hotdog Thioesterase"/>
    <property type="match status" value="1"/>
</dbReference>
<dbReference type="OrthoDB" id="32575at2"/>
<dbReference type="InterPro" id="IPR052723">
    <property type="entry name" value="Acyl-CoA_thioesterase_PaaI"/>
</dbReference>
<dbReference type="AlphaFoldDB" id="A0A0D0II75"/>
<dbReference type="NCBIfam" id="TIGR00369">
    <property type="entry name" value="unchar_dom_1"/>
    <property type="match status" value="1"/>
</dbReference>